<dbReference type="PANTHER" id="PTHR36169">
    <property type="entry name" value="ETHANOLAMINE UTILIZATION PROTEIN EUTQ"/>
    <property type="match status" value="1"/>
</dbReference>
<evidence type="ECO:0000313" key="2">
    <source>
        <dbReference type="Proteomes" id="UP001642482"/>
    </source>
</evidence>
<proteinExistence type="predicted"/>
<dbReference type="SUPFAM" id="SSF51182">
    <property type="entry name" value="RmlC-like cupins"/>
    <property type="match status" value="1"/>
</dbReference>
<sequence length="119" mass="13382">MVFEYTDEGKFHRIPKLEGAPACVYFSDIFSTPSKETPNPLTGSMFLLEFSDKPEPAPKYDYDESGVVLKGELHIDDETGKKATLLPGDSFFIHRGSTITFSTPRYAVAYKIAARHRMN</sequence>
<comment type="caution">
    <text evidence="1">The sequence shown here is derived from an EMBL/GenBank/DDBJ whole genome shotgun (WGS) entry which is preliminary data.</text>
</comment>
<evidence type="ECO:0000313" key="1">
    <source>
        <dbReference type="EMBL" id="CAK7229438.1"/>
    </source>
</evidence>
<accession>A0ABP0CBN2</accession>
<gene>
    <name evidence="1" type="ORF">SEUCBS140593_007245</name>
</gene>
<dbReference type="Pfam" id="PF06249">
    <property type="entry name" value="EutQ"/>
    <property type="match status" value="1"/>
</dbReference>
<dbReference type="Gene3D" id="2.60.120.10">
    <property type="entry name" value="Jelly Rolls"/>
    <property type="match status" value="1"/>
</dbReference>
<dbReference type="InterPro" id="IPR011051">
    <property type="entry name" value="RmlC_Cupin_sf"/>
</dbReference>
<keyword evidence="2" id="KW-1185">Reference proteome</keyword>
<dbReference type="Proteomes" id="UP001642482">
    <property type="component" value="Unassembled WGS sequence"/>
</dbReference>
<name>A0ABP0CBN2_9PEZI</name>
<dbReference type="PANTHER" id="PTHR36169:SF1">
    <property type="entry name" value="ACETATE KINASE EUTQ"/>
    <property type="match status" value="1"/>
</dbReference>
<dbReference type="EMBL" id="CAWUHD010000086">
    <property type="protein sequence ID" value="CAK7229438.1"/>
    <property type="molecule type" value="Genomic_DNA"/>
</dbReference>
<evidence type="ECO:0008006" key="3">
    <source>
        <dbReference type="Google" id="ProtNLM"/>
    </source>
</evidence>
<dbReference type="InterPro" id="IPR014710">
    <property type="entry name" value="RmlC-like_jellyroll"/>
</dbReference>
<dbReference type="InterPro" id="IPR010424">
    <property type="entry name" value="EutQ"/>
</dbReference>
<reference evidence="1 2" key="1">
    <citation type="submission" date="2024-01" db="EMBL/GenBank/DDBJ databases">
        <authorList>
            <person name="Allen C."/>
            <person name="Tagirdzhanova G."/>
        </authorList>
    </citation>
    <scope>NUCLEOTIDE SEQUENCE [LARGE SCALE GENOMIC DNA]</scope>
</reference>
<protein>
    <recommendedName>
        <fullName evidence="3">Ethanolamine utilization protein</fullName>
    </recommendedName>
</protein>
<organism evidence="1 2">
    <name type="scientific">Sporothrix eucalyptigena</name>
    <dbReference type="NCBI Taxonomy" id="1812306"/>
    <lineage>
        <taxon>Eukaryota</taxon>
        <taxon>Fungi</taxon>
        <taxon>Dikarya</taxon>
        <taxon>Ascomycota</taxon>
        <taxon>Pezizomycotina</taxon>
        <taxon>Sordariomycetes</taxon>
        <taxon>Sordariomycetidae</taxon>
        <taxon>Ophiostomatales</taxon>
        <taxon>Ophiostomataceae</taxon>
        <taxon>Sporothrix</taxon>
    </lineage>
</organism>